<evidence type="ECO:0000313" key="3">
    <source>
        <dbReference type="Proteomes" id="UP000386847"/>
    </source>
</evidence>
<dbReference type="Proteomes" id="UP000386847">
    <property type="component" value="Chromosome"/>
</dbReference>
<dbReference type="Pfam" id="PF13312">
    <property type="entry name" value="DUF4081"/>
    <property type="match status" value="1"/>
</dbReference>
<reference evidence="2 3" key="1">
    <citation type="submission" date="2019-10" db="EMBL/GenBank/DDBJ databases">
        <title>Genomic analysis of Raineyella sp. CBA3103.</title>
        <authorList>
            <person name="Roh S.W."/>
        </authorList>
    </citation>
    <scope>NUCLEOTIDE SEQUENCE [LARGE SCALE GENOMIC DNA]</scope>
    <source>
        <strain evidence="2 3">CBA3103</strain>
    </source>
</reference>
<dbReference type="PIRSF" id="PIRSF021603">
    <property type="entry name" value="UCP21603_acetyltransf"/>
    <property type="match status" value="1"/>
</dbReference>
<evidence type="ECO:0000313" key="2">
    <source>
        <dbReference type="EMBL" id="QGF24937.1"/>
    </source>
</evidence>
<dbReference type="RefSeq" id="WP_153573466.1">
    <property type="nucleotide sequence ID" value="NZ_CP045725.1"/>
</dbReference>
<dbReference type="Gene3D" id="3.40.630.30">
    <property type="match status" value="1"/>
</dbReference>
<dbReference type="AlphaFoldDB" id="A0A5Q2FGL6"/>
<keyword evidence="2" id="KW-0808">Transferase</keyword>
<keyword evidence="3" id="KW-1185">Reference proteome</keyword>
<dbReference type="SUPFAM" id="SSF55729">
    <property type="entry name" value="Acyl-CoA N-acyltransferases (Nat)"/>
    <property type="match status" value="1"/>
</dbReference>
<dbReference type="GO" id="GO:0016747">
    <property type="term" value="F:acyltransferase activity, transferring groups other than amino-acyl groups"/>
    <property type="evidence" value="ECO:0007669"/>
    <property type="project" value="InterPro"/>
</dbReference>
<accession>A0A5Q2FGL6</accession>
<dbReference type="InterPro" id="IPR000182">
    <property type="entry name" value="GNAT_dom"/>
</dbReference>
<protein>
    <submittedName>
        <fullName evidence="2">GNAT family N-acetyltransferase</fullName>
    </submittedName>
</protein>
<dbReference type="PANTHER" id="PTHR43072">
    <property type="entry name" value="N-ACETYLTRANSFERASE"/>
    <property type="match status" value="1"/>
</dbReference>
<feature type="domain" description="N-acetyltransferase" evidence="1">
    <location>
        <begin position="148"/>
        <end position="288"/>
    </location>
</feature>
<dbReference type="Pfam" id="PF00583">
    <property type="entry name" value="Acetyltransf_1"/>
    <property type="match status" value="1"/>
</dbReference>
<dbReference type="PROSITE" id="PS51186">
    <property type="entry name" value="GNAT"/>
    <property type="match status" value="1"/>
</dbReference>
<dbReference type="PANTHER" id="PTHR43072:SF54">
    <property type="entry name" value="GCN5-RELATED N-ACETYLTRANSFERASE"/>
    <property type="match status" value="1"/>
</dbReference>
<name>A0A5Q2FGL6_9ACTN</name>
<dbReference type="InterPro" id="IPR025289">
    <property type="entry name" value="DUF4081"/>
</dbReference>
<dbReference type="KEGG" id="rain:Rai3103_16410"/>
<dbReference type="InterPro" id="IPR016794">
    <property type="entry name" value="UCP21603_acetyltransf"/>
</dbReference>
<evidence type="ECO:0000259" key="1">
    <source>
        <dbReference type="PROSITE" id="PS51186"/>
    </source>
</evidence>
<sequence length="288" mass="31181">MSAPARPSTTFGVRTLGADDLPDALALLRRDPVDNVYVASRIRTGGLDRVTLGCPVWGYEEGGRLRAMLHAGSNMVPVNADARACAAFAAFAGYQRMASSIIGPAEAAMTLYHELVRQWGTGWADARDIRSRQPVMLLDGDPTIPSDPRVRPATMDLWQPYADAAVAMYTEEVGQSPAVGGSDVSYRIYIRSLIQQGRSYAIVEDGRVIFKADIGSATSSVCQVQGVWVAPDRRGQGIAAPAMAAVIRQARARWPIVTLYVNDFNAPALATYRRAGMRQVGEFATILY</sequence>
<dbReference type="CDD" id="cd04301">
    <property type="entry name" value="NAT_SF"/>
    <property type="match status" value="1"/>
</dbReference>
<organism evidence="2 3">
    <name type="scientific">Raineyella fluvialis</name>
    <dbReference type="NCBI Taxonomy" id="2662261"/>
    <lineage>
        <taxon>Bacteria</taxon>
        <taxon>Bacillati</taxon>
        <taxon>Actinomycetota</taxon>
        <taxon>Actinomycetes</taxon>
        <taxon>Propionibacteriales</taxon>
        <taxon>Propionibacteriaceae</taxon>
        <taxon>Raineyella</taxon>
    </lineage>
</organism>
<dbReference type="InterPro" id="IPR016181">
    <property type="entry name" value="Acyl_CoA_acyltransferase"/>
</dbReference>
<gene>
    <name evidence="2" type="ORF">Rai3103_16410</name>
</gene>
<proteinExistence type="predicted"/>
<dbReference type="EMBL" id="CP045725">
    <property type="protein sequence ID" value="QGF24937.1"/>
    <property type="molecule type" value="Genomic_DNA"/>
</dbReference>